<evidence type="ECO:0000256" key="7">
    <source>
        <dbReference type="PROSITE-ProRule" id="PRU01015"/>
    </source>
</evidence>
<dbReference type="PANTHER" id="PTHR11006">
    <property type="entry name" value="PROTEIN ARGININE N-METHYLTRANSFERASE"/>
    <property type="match status" value="1"/>
</dbReference>
<dbReference type="InterPro" id="IPR025799">
    <property type="entry name" value="Arg_MeTrfase"/>
</dbReference>
<evidence type="ECO:0000313" key="11">
    <source>
        <dbReference type="Proteomes" id="UP000799324"/>
    </source>
</evidence>
<protein>
    <recommendedName>
        <fullName evidence="1">type I protein arginine methyltransferase</fullName>
        <ecNumber evidence="1">2.1.1.319</ecNumber>
    </recommendedName>
</protein>
<evidence type="ECO:0000259" key="9">
    <source>
        <dbReference type="Pfam" id="PF22528"/>
    </source>
</evidence>
<evidence type="ECO:0000256" key="6">
    <source>
        <dbReference type="ARBA" id="ARBA00049303"/>
    </source>
</evidence>
<dbReference type="Gene3D" id="3.40.50.150">
    <property type="entry name" value="Vaccinia Virus protein VP39"/>
    <property type="match status" value="1"/>
</dbReference>
<dbReference type="SUPFAM" id="SSF57667">
    <property type="entry name" value="beta-beta-alpha zinc fingers"/>
    <property type="match status" value="1"/>
</dbReference>
<evidence type="ECO:0000313" key="10">
    <source>
        <dbReference type="EMBL" id="KAF2650910.1"/>
    </source>
</evidence>
<dbReference type="InterPro" id="IPR036236">
    <property type="entry name" value="Znf_C2H2_sf"/>
</dbReference>
<evidence type="ECO:0000256" key="3">
    <source>
        <dbReference type="ARBA" id="ARBA00022679"/>
    </source>
</evidence>
<dbReference type="OrthoDB" id="7848332at2759"/>
<dbReference type="PROSITE" id="PS51678">
    <property type="entry name" value="SAM_MT_PRMT"/>
    <property type="match status" value="1"/>
</dbReference>
<reference evidence="10" key="1">
    <citation type="journal article" date="2020" name="Stud. Mycol.">
        <title>101 Dothideomycetes genomes: a test case for predicting lifestyles and emergence of pathogens.</title>
        <authorList>
            <person name="Haridas S."/>
            <person name="Albert R."/>
            <person name="Binder M."/>
            <person name="Bloem J."/>
            <person name="Labutti K."/>
            <person name="Salamov A."/>
            <person name="Andreopoulos B."/>
            <person name="Baker S."/>
            <person name="Barry K."/>
            <person name="Bills G."/>
            <person name="Bluhm B."/>
            <person name="Cannon C."/>
            <person name="Castanera R."/>
            <person name="Culley D."/>
            <person name="Daum C."/>
            <person name="Ezra D."/>
            <person name="Gonzalez J."/>
            <person name="Henrissat B."/>
            <person name="Kuo A."/>
            <person name="Liang C."/>
            <person name="Lipzen A."/>
            <person name="Lutzoni F."/>
            <person name="Magnuson J."/>
            <person name="Mondo S."/>
            <person name="Nolan M."/>
            <person name="Ohm R."/>
            <person name="Pangilinan J."/>
            <person name="Park H.-J."/>
            <person name="Ramirez L."/>
            <person name="Alfaro M."/>
            <person name="Sun H."/>
            <person name="Tritt A."/>
            <person name="Yoshinaga Y."/>
            <person name="Zwiers L.-H."/>
            <person name="Turgeon B."/>
            <person name="Goodwin S."/>
            <person name="Spatafora J."/>
            <person name="Crous P."/>
            <person name="Grigoriev I."/>
        </authorList>
    </citation>
    <scope>NUCLEOTIDE SEQUENCE</scope>
    <source>
        <strain evidence="10">CBS 122681</strain>
    </source>
</reference>
<feature type="domain" description="Methyltransferase" evidence="8">
    <location>
        <begin position="196"/>
        <end position="309"/>
    </location>
</feature>
<evidence type="ECO:0000256" key="2">
    <source>
        <dbReference type="ARBA" id="ARBA00022603"/>
    </source>
</evidence>
<evidence type="ECO:0000256" key="4">
    <source>
        <dbReference type="ARBA" id="ARBA00022691"/>
    </source>
</evidence>
<dbReference type="FunFam" id="3.40.50.150:FF:000003">
    <property type="entry name" value="Blast:Protein arginine N-methyltransferase 1"/>
    <property type="match status" value="1"/>
</dbReference>
<gene>
    <name evidence="10" type="ORF">K491DRAFT_666466</name>
</gene>
<dbReference type="InterPro" id="IPR055135">
    <property type="entry name" value="PRMT_dom"/>
</dbReference>
<dbReference type="CDD" id="cd02440">
    <property type="entry name" value="AdoMet_MTases"/>
    <property type="match status" value="1"/>
</dbReference>
<evidence type="ECO:0000259" key="8">
    <source>
        <dbReference type="Pfam" id="PF13847"/>
    </source>
</evidence>
<feature type="domain" description="Protein arginine N-methyltransferase" evidence="9">
    <location>
        <begin position="310"/>
        <end position="494"/>
    </location>
</feature>
<dbReference type="EMBL" id="MU004440">
    <property type="protein sequence ID" value="KAF2650910.1"/>
    <property type="molecule type" value="Genomic_DNA"/>
</dbReference>
<keyword evidence="11" id="KW-1185">Reference proteome</keyword>
<evidence type="ECO:0000256" key="5">
    <source>
        <dbReference type="ARBA" id="ARBA00047384"/>
    </source>
</evidence>
<dbReference type="GO" id="GO:0005634">
    <property type="term" value="C:nucleus"/>
    <property type="evidence" value="ECO:0007669"/>
    <property type="project" value="TreeGrafter"/>
</dbReference>
<sequence>MSDSDSEIASSAGSILEDASEPDVTSFKCLFCEETYDDIKTMFAHVEAHHSFAILPTIKSIGTELEEIGVIKLINYLRLQSQAKSDPKDIRVTPEVLQDDKYLVPTLPDDPLLFELGDFMPNLESGNSKVKDYADYEAALSQNIPDEVGKAGMSDDRDERYFESYKGNSIHREMIEDKVRTEGYQHFITKYASLFKDKVVLDVGCGTGILSLFCARAGAKKVFAVDNSEIAKRAREIVRKNGYDNIVEVVQGRVEDFNTQRTIGTSKVDIIISEWMGYGLLFEGMLDSVLRARDLYLKPGGLMVPSHCMLRIAPVSDHDWISESTGEKFWKDVYGFDFSPMVPGGALNEHEVGVFDVSPKAICGEVSTFYEIDISRVTVEHLDFTAGFEITLAKYAGALNAFAIWFDTFFLPHDAMADLSTADALSWEQEGNEGTAFSTGPYGTATHWHQAVLLVGKDDRGRSVKAGSTLKGTVTYKKRRRDARGIEVEIRWEGEGKDGPVTGRVSRTMA</sequence>
<dbReference type="InterPro" id="IPR029063">
    <property type="entry name" value="SAM-dependent_MTases_sf"/>
</dbReference>
<proteinExistence type="predicted"/>
<dbReference type="Pfam" id="PF22528">
    <property type="entry name" value="PRMT_C"/>
    <property type="match status" value="1"/>
</dbReference>
<keyword evidence="4 7" id="KW-0949">S-adenosyl-L-methionine</keyword>
<dbReference type="GO" id="GO:0035242">
    <property type="term" value="F:protein-arginine omega-N asymmetric methyltransferase activity"/>
    <property type="evidence" value="ECO:0007669"/>
    <property type="project" value="UniProtKB-EC"/>
</dbReference>
<dbReference type="Proteomes" id="UP000799324">
    <property type="component" value="Unassembled WGS sequence"/>
</dbReference>
<accession>A0A6A6STG0</accession>
<dbReference type="InterPro" id="IPR025714">
    <property type="entry name" value="Methyltranfer_dom"/>
</dbReference>
<organism evidence="10 11">
    <name type="scientific">Lophiostoma macrostomum CBS 122681</name>
    <dbReference type="NCBI Taxonomy" id="1314788"/>
    <lineage>
        <taxon>Eukaryota</taxon>
        <taxon>Fungi</taxon>
        <taxon>Dikarya</taxon>
        <taxon>Ascomycota</taxon>
        <taxon>Pezizomycotina</taxon>
        <taxon>Dothideomycetes</taxon>
        <taxon>Pleosporomycetidae</taxon>
        <taxon>Pleosporales</taxon>
        <taxon>Lophiostomataceae</taxon>
        <taxon>Lophiostoma</taxon>
    </lineage>
</organism>
<dbReference type="AlphaFoldDB" id="A0A6A6STG0"/>
<dbReference type="Pfam" id="PF13847">
    <property type="entry name" value="Methyltransf_31"/>
    <property type="match status" value="1"/>
</dbReference>
<comment type="catalytic activity">
    <reaction evidence="6">
        <text>L-arginyl-[protein] + S-adenosyl-L-methionine = N(omega)-methyl-L-arginyl-[protein] + S-adenosyl-L-homocysteine + H(+)</text>
        <dbReference type="Rhea" id="RHEA:48100"/>
        <dbReference type="Rhea" id="RHEA-COMP:10532"/>
        <dbReference type="Rhea" id="RHEA-COMP:11990"/>
        <dbReference type="ChEBI" id="CHEBI:15378"/>
        <dbReference type="ChEBI" id="CHEBI:29965"/>
        <dbReference type="ChEBI" id="CHEBI:57856"/>
        <dbReference type="ChEBI" id="CHEBI:59789"/>
        <dbReference type="ChEBI" id="CHEBI:65280"/>
    </reaction>
    <physiologicalReaction direction="left-to-right" evidence="6">
        <dbReference type="Rhea" id="RHEA:48101"/>
    </physiologicalReaction>
</comment>
<keyword evidence="2 7" id="KW-0489">Methyltransferase</keyword>
<dbReference type="GO" id="GO:0042054">
    <property type="term" value="F:histone methyltransferase activity"/>
    <property type="evidence" value="ECO:0007669"/>
    <property type="project" value="TreeGrafter"/>
</dbReference>
<dbReference type="GO" id="GO:0032259">
    <property type="term" value="P:methylation"/>
    <property type="evidence" value="ECO:0007669"/>
    <property type="project" value="UniProtKB-KW"/>
</dbReference>
<comment type="catalytic activity">
    <reaction evidence="5">
        <text>L-arginyl-[protein] + 2 S-adenosyl-L-methionine = N(omega),N(omega)-dimethyl-L-arginyl-[protein] + 2 S-adenosyl-L-homocysteine + 2 H(+)</text>
        <dbReference type="Rhea" id="RHEA:48096"/>
        <dbReference type="Rhea" id="RHEA-COMP:10532"/>
        <dbReference type="Rhea" id="RHEA-COMP:11991"/>
        <dbReference type="ChEBI" id="CHEBI:15378"/>
        <dbReference type="ChEBI" id="CHEBI:29965"/>
        <dbReference type="ChEBI" id="CHEBI:57856"/>
        <dbReference type="ChEBI" id="CHEBI:59789"/>
        <dbReference type="ChEBI" id="CHEBI:61897"/>
        <dbReference type="EC" id="2.1.1.319"/>
    </reaction>
    <physiologicalReaction direction="left-to-right" evidence="5">
        <dbReference type="Rhea" id="RHEA:48097"/>
    </physiologicalReaction>
</comment>
<name>A0A6A6STG0_9PLEO</name>
<dbReference type="SUPFAM" id="SSF53335">
    <property type="entry name" value="S-adenosyl-L-methionine-dependent methyltransferases"/>
    <property type="match status" value="1"/>
</dbReference>
<keyword evidence="3 7" id="KW-0808">Transferase</keyword>
<dbReference type="PANTHER" id="PTHR11006:SF123">
    <property type="entry name" value="RIBOSOMAL PROTEIN ARGININE N-METHYLTRANSFERASE RMT3"/>
    <property type="match status" value="1"/>
</dbReference>
<evidence type="ECO:0000256" key="1">
    <source>
        <dbReference type="ARBA" id="ARBA00011925"/>
    </source>
</evidence>
<dbReference type="EC" id="2.1.1.319" evidence="1"/>
<dbReference type="Gene3D" id="2.70.160.11">
    <property type="entry name" value="Hnrnp arginine n-methyltransferase1"/>
    <property type="match status" value="1"/>
</dbReference>